<evidence type="ECO:0000256" key="1">
    <source>
        <dbReference type="ARBA" id="ARBA00004141"/>
    </source>
</evidence>
<dbReference type="RefSeq" id="WP_251420591.1">
    <property type="nucleotide sequence ID" value="NZ_CALPCG010000002.1"/>
</dbReference>
<reference evidence="7 8" key="1">
    <citation type="submission" date="2024-03" db="EMBL/GenBank/DDBJ databases">
        <title>Mouse gut bacterial collection (mGBC) of GemPharmatech.</title>
        <authorList>
            <person name="He Y."/>
            <person name="Dong L."/>
            <person name="Wu D."/>
            <person name="Gao X."/>
            <person name="Lin Z."/>
        </authorList>
    </citation>
    <scope>NUCLEOTIDE SEQUENCE [LARGE SCALE GENOMIC DNA]</scope>
    <source>
        <strain evidence="7 8">20-218</strain>
    </source>
</reference>
<dbReference type="PANTHER" id="PTHR43229">
    <property type="entry name" value="NODULATION PROTEIN J"/>
    <property type="match status" value="1"/>
</dbReference>
<dbReference type="Proteomes" id="UP001565242">
    <property type="component" value="Unassembled WGS sequence"/>
</dbReference>
<dbReference type="Pfam" id="PF12698">
    <property type="entry name" value="ABC2_membrane_3"/>
    <property type="match status" value="1"/>
</dbReference>
<name>A0ABV4D8E3_9LACT</name>
<dbReference type="EMBL" id="JBCLSQ010000001">
    <property type="protein sequence ID" value="MEY8536888.1"/>
    <property type="molecule type" value="Genomic_DNA"/>
</dbReference>
<gene>
    <name evidence="7" type="ORF">AALM99_00315</name>
</gene>
<feature type="domain" description="ABC-2 type transporter transmembrane" evidence="6">
    <location>
        <begin position="55"/>
        <end position="286"/>
    </location>
</feature>
<feature type="transmembrane region" description="Helical" evidence="5">
    <location>
        <begin position="62"/>
        <end position="87"/>
    </location>
</feature>
<feature type="transmembrane region" description="Helical" evidence="5">
    <location>
        <begin position="108"/>
        <end position="132"/>
    </location>
</feature>
<accession>A0ABV4D8E3</accession>
<evidence type="ECO:0000259" key="6">
    <source>
        <dbReference type="Pfam" id="PF12698"/>
    </source>
</evidence>
<proteinExistence type="predicted"/>
<evidence type="ECO:0000256" key="2">
    <source>
        <dbReference type="ARBA" id="ARBA00022692"/>
    </source>
</evidence>
<evidence type="ECO:0000313" key="7">
    <source>
        <dbReference type="EMBL" id="MEY8536888.1"/>
    </source>
</evidence>
<evidence type="ECO:0000256" key="5">
    <source>
        <dbReference type="SAM" id="Phobius"/>
    </source>
</evidence>
<organism evidence="7 8">
    <name type="scientific">Lactococcus muris</name>
    <dbReference type="NCBI Taxonomy" id="2941330"/>
    <lineage>
        <taxon>Bacteria</taxon>
        <taxon>Bacillati</taxon>
        <taxon>Bacillota</taxon>
        <taxon>Bacilli</taxon>
        <taxon>Lactobacillales</taxon>
        <taxon>Streptococcaceae</taxon>
        <taxon>Lactococcus</taxon>
    </lineage>
</organism>
<keyword evidence="4 5" id="KW-0472">Membrane</keyword>
<dbReference type="InterPro" id="IPR013525">
    <property type="entry name" value="ABC2_TM"/>
</dbReference>
<sequence length="295" mass="32620">MLSLVKRNILVYIRDKMAFFMSFLSVVILLVLYQVFLGQMQLDAIKESMGTTTVSSPVIQMVNLWLIAGLTTIVSLTSTLGAFSVMVSDREKKLNEDFEISSCPLWKLELSYIIAAGMLGTLVTILCFFFGVLLFNGFNYLQMFSLADFLKILGLIVMSCLLSATIVLPFLSLIKSSSAFSTLSTIIGTLIGFLSGVYIAIGSVGSVLAQVMTWFPMTQMNAMLKNVLMSHSLHKVFAGAPQSVENEYKISYGLALRTVNNHTLSNNEMLLYVSMCMIGLLAIYMLLKKGMKYAK</sequence>
<protein>
    <submittedName>
        <fullName evidence="7">ABC transporter permease</fullName>
    </submittedName>
</protein>
<keyword evidence="2 5" id="KW-0812">Transmembrane</keyword>
<keyword evidence="8" id="KW-1185">Reference proteome</keyword>
<comment type="caution">
    <text evidence="7">The sequence shown here is derived from an EMBL/GenBank/DDBJ whole genome shotgun (WGS) entry which is preliminary data.</text>
</comment>
<evidence type="ECO:0000256" key="4">
    <source>
        <dbReference type="ARBA" id="ARBA00023136"/>
    </source>
</evidence>
<feature type="transmembrane region" description="Helical" evidence="5">
    <location>
        <begin position="152"/>
        <end position="174"/>
    </location>
</feature>
<dbReference type="InterPro" id="IPR051784">
    <property type="entry name" value="Nod_factor_ABC_transporter"/>
</dbReference>
<feature type="transmembrane region" description="Helical" evidence="5">
    <location>
        <begin position="20"/>
        <end position="42"/>
    </location>
</feature>
<dbReference type="PANTHER" id="PTHR43229:SF2">
    <property type="entry name" value="NODULATION PROTEIN J"/>
    <property type="match status" value="1"/>
</dbReference>
<evidence type="ECO:0000256" key="3">
    <source>
        <dbReference type="ARBA" id="ARBA00022989"/>
    </source>
</evidence>
<feature type="transmembrane region" description="Helical" evidence="5">
    <location>
        <begin position="269"/>
        <end position="287"/>
    </location>
</feature>
<feature type="transmembrane region" description="Helical" evidence="5">
    <location>
        <begin position="186"/>
        <end position="215"/>
    </location>
</feature>
<comment type="subcellular location">
    <subcellularLocation>
        <location evidence="1">Membrane</location>
        <topology evidence="1">Multi-pass membrane protein</topology>
    </subcellularLocation>
</comment>
<evidence type="ECO:0000313" key="8">
    <source>
        <dbReference type="Proteomes" id="UP001565242"/>
    </source>
</evidence>
<keyword evidence="3 5" id="KW-1133">Transmembrane helix</keyword>